<dbReference type="PROSITE" id="PS00383">
    <property type="entry name" value="TYR_PHOSPHATASE_1"/>
    <property type="match status" value="1"/>
</dbReference>
<protein>
    <submittedName>
        <fullName evidence="2">Tyrosine-protein phosphatase</fullName>
    </submittedName>
</protein>
<dbReference type="Proteomes" id="UP000462212">
    <property type="component" value="Unassembled WGS sequence"/>
</dbReference>
<evidence type="ECO:0000259" key="1">
    <source>
        <dbReference type="PROSITE" id="PS50056"/>
    </source>
</evidence>
<dbReference type="Gene3D" id="3.90.190.10">
    <property type="entry name" value="Protein tyrosine phosphatase superfamily"/>
    <property type="match status" value="1"/>
</dbReference>
<dbReference type="InterPro" id="IPR029021">
    <property type="entry name" value="Prot-tyrosine_phosphatase-like"/>
</dbReference>
<reference evidence="2 3" key="1">
    <citation type="submission" date="2018-05" db="EMBL/GenBank/DDBJ databases">
        <title>Genome sequencing and assembly of the regulated plant pathogen Lachnellula willkommii and related sister species for the development of diagnostic species identification markers.</title>
        <authorList>
            <person name="Giroux E."/>
            <person name="Bilodeau G."/>
        </authorList>
    </citation>
    <scope>NUCLEOTIDE SEQUENCE [LARGE SCALE GENOMIC DNA]</scope>
    <source>
        <strain evidence="2 3">CBS 197.66</strain>
    </source>
</reference>
<sequence length="337" mass="36904">MHLGTTSPSKLYNTCVKPAFLHDHDGRTTPVTDLASLLATPIFIPIPEARFSSVLNSSPFIPIPQNLNLRTISSPNLPPNTIFRSGTLSHLPAASLATLKDKYNITTIFDLRGSHETARSPSVQIEGIETVWIATDRDFLFQGHGENTPGAEEDEFGKPAHRDHVKPIEFTTNDGEDGYVKLYTNFLHTHKKPYKAVFERLRDGRGGVLIHCTAGKDRTGILAALILALMDAPAEEIATDYALTRIGIEPFREYLLAALLKQMGKTESIEAFEDPGMAELCGVRGQTILVVLEWMGRKWGSGGNGKYPGVEGYLIQELGLEAADVEKIRRNLAAGGV</sequence>
<dbReference type="InterPro" id="IPR000387">
    <property type="entry name" value="Tyr_Pase_dom"/>
</dbReference>
<name>A0A8H8RQK7_9HELO</name>
<dbReference type="OrthoDB" id="449382at2759"/>
<dbReference type="Pfam" id="PF13350">
    <property type="entry name" value="Y_phosphatase3"/>
    <property type="match status" value="1"/>
</dbReference>
<proteinExistence type="predicted"/>
<evidence type="ECO:0000313" key="3">
    <source>
        <dbReference type="Proteomes" id="UP000462212"/>
    </source>
</evidence>
<dbReference type="GO" id="GO:0004721">
    <property type="term" value="F:phosphoprotein phosphatase activity"/>
    <property type="evidence" value="ECO:0007669"/>
    <property type="project" value="InterPro"/>
</dbReference>
<dbReference type="PANTHER" id="PTHR31126">
    <property type="entry name" value="TYROSINE-PROTEIN PHOSPHATASE"/>
    <property type="match status" value="1"/>
</dbReference>
<gene>
    <name evidence="2" type="primary">iphP_0</name>
    <name evidence="2" type="ORF">LSUB1_G002013</name>
</gene>
<comment type="caution">
    <text evidence="2">The sequence shown here is derived from an EMBL/GenBank/DDBJ whole genome shotgun (WGS) entry which is preliminary data.</text>
</comment>
<dbReference type="InterPro" id="IPR026893">
    <property type="entry name" value="Tyr/Ser_Pase_IphP-type"/>
</dbReference>
<dbReference type="PROSITE" id="PS50056">
    <property type="entry name" value="TYR_PHOSPHATASE_2"/>
    <property type="match status" value="1"/>
</dbReference>
<dbReference type="EMBL" id="QGMJ01000200">
    <property type="protein sequence ID" value="TVY39991.1"/>
    <property type="molecule type" value="Genomic_DNA"/>
</dbReference>
<organism evidence="2 3">
    <name type="scientific">Lachnellula subtilissima</name>
    <dbReference type="NCBI Taxonomy" id="602034"/>
    <lineage>
        <taxon>Eukaryota</taxon>
        <taxon>Fungi</taxon>
        <taxon>Dikarya</taxon>
        <taxon>Ascomycota</taxon>
        <taxon>Pezizomycotina</taxon>
        <taxon>Leotiomycetes</taxon>
        <taxon>Helotiales</taxon>
        <taxon>Lachnaceae</taxon>
        <taxon>Lachnellula</taxon>
    </lineage>
</organism>
<dbReference type="SUPFAM" id="SSF52799">
    <property type="entry name" value="(Phosphotyrosine protein) phosphatases II"/>
    <property type="match status" value="1"/>
</dbReference>
<dbReference type="PANTHER" id="PTHR31126:SF1">
    <property type="entry name" value="TYROSINE SPECIFIC PROTEIN PHOSPHATASES DOMAIN-CONTAINING PROTEIN"/>
    <property type="match status" value="1"/>
</dbReference>
<accession>A0A8H8RQK7</accession>
<feature type="domain" description="Tyrosine specific protein phosphatases" evidence="1">
    <location>
        <begin position="184"/>
        <end position="256"/>
    </location>
</feature>
<evidence type="ECO:0000313" key="2">
    <source>
        <dbReference type="EMBL" id="TVY39991.1"/>
    </source>
</evidence>
<dbReference type="AlphaFoldDB" id="A0A8H8RQK7"/>
<keyword evidence="3" id="KW-1185">Reference proteome</keyword>
<dbReference type="InterPro" id="IPR016130">
    <property type="entry name" value="Tyr_Pase_AS"/>
</dbReference>